<accession>A0A5C6VAF4</accession>
<keyword evidence="3" id="KW-0012">Acyltransferase</keyword>
<dbReference type="SUPFAM" id="SSF55729">
    <property type="entry name" value="Acyl-CoA N-acyltransferases (Nat)"/>
    <property type="match status" value="1"/>
</dbReference>
<sequence>MSEEIRIRPAKVEDMDQVLGLIKELALYENAPQEVAIDTTTLKNDGFSTNNWFSCIVACEQENIVGFALFYKKYSTWKGKALYLEDLCVSEPYRRKGIGAMLFESVVKTASDWNCQRMEWQVLDWNEPAINFYKKYQADLDPEWINGKLFPKDFTRILNGGI</sequence>
<evidence type="ECO:0000256" key="2">
    <source>
        <dbReference type="ARBA" id="ARBA00022679"/>
    </source>
</evidence>
<dbReference type="Pfam" id="PF00583">
    <property type="entry name" value="Acetyltransf_1"/>
    <property type="match status" value="1"/>
</dbReference>
<evidence type="ECO:0000259" key="4">
    <source>
        <dbReference type="PROSITE" id="PS51186"/>
    </source>
</evidence>
<organism evidence="5 6">
    <name type="scientific">Luteibaculum oceani</name>
    <dbReference type="NCBI Taxonomy" id="1294296"/>
    <lineage>
        <taxon>Bacteria</taxon>
        <taxon>Pseudomonadati</taxon>
        <taxon>Bacteroidota</taxon>
        <taxon>Flavobacteriia</taxon>
        <taxon>Flavobacteriales</taxon>
        <taxon>Luteibaculaceae</taxon>
        <taxon>Luteibaculum</taxon>
    </lineage>
</organism>
<dbReference type="Gene3D" id="3.40.630.30">
    <property type="match status" value="1"/>
</dbReference>
<dbReference type="GO" id="GO:0008080">
    <property type="term" value="F:N-acetyltransferase activity"/>
    <property type="evidence" value="ECO:0007669"/>
    <property type="project" value="TreeGrafter"/>
</dbReference>
<evidence type="ECO:0000256" key="1">
    <source>
        <dbReference type="ARBA" id="ARBA00008694"/>
    </source>
</evidence>
<dbReference type="RefSeq" id="WP_147013925.1">
    <property type="nucleotide sequence ID" value="NZ_VORB01000003.1"/>
</dbReference>
<evidence type="ECO:0000313" key="5">
    <source>
        <dbReference type="EMBL" id="TXC81830.1"/>
    </source>
</evidence>
<name>A0A5C6VAF4_9FLAO</name>
<dbReference type="InterPro" id="IPR051016">
    <property type="entry name" value="Diverse_Substrate_AcTransf"/>
</dbReference>
<gene>
    <name evidence="5" type="ORF">FRX97_04740</name>
</gene>
<evidence type="ECO:0000256" key="3">
    <source>
        <dbReference type="ARBA" id="ARBA00023315"/>
    </source>
</evidence>
<dbReference type="PANTHER" id="PTHR10545:SF29">
    <property type="entry name" value="GH14572P-RELATED"/>
    <property type="match status" value="1"/>
</dbReference>
<evidence type="ECO:0000313" key="6">
    <source>
        <dbReference type="Proteomes" id="UP000321168"/>
    </source>
</evidence>
<proteinExistence type="inferred from homology"/>
<dbReference type="EMBL" id="VORB01000003">
    <property type="protein sequence ID" value="TXC81830.1"/>
    <property type="molecule type" value="Genomic_DNA"/>
</dbReference>
<keyword evidence="6" id="KW-1185">Reference proteome</keyword>
<protein>
    <submittedName>
        <fullName evidence="5">GNAT family N-acetyltransferase</fullName>
    </submittedName>
</protein>
<dbReference type="AlphaFoldDB" id="A0A5C6VAF4"/>
<dbReference type="Proteomes" id="UP000321168">
    <property type="component" value="Unassembled WGS sequence"/>
</dbReference>
<comment type="similarity">
    <text evidence="1">Belongs to the acetyltransferase family.</text>
</comment>
<dbReference type="PANTHER" id="PTHR10545">
    <property type="entry name" value="DIAMINE N-ACETYLTRANSFERASE"/>
    <property type="match status" value="1"/>
</dbReference>
<dbReference type="OrthoDB" id="9805924at2"/>
<dbReference type="InterPro" id="IPR016181">
    <property type="entry name" value="Acyl_CoA_acyltransferase"/>
</dbReference>
<keyword evidence="2 5" id="KW-0808">Transferase</keyword>
<dbReference type="InterPro" id="IPR000182">
    <property type="entry name" value="GNAT_dom"/>
</dbReference>
<feature type="domain" description="N-acetyltransferase" evidence="4">
    <location>
        <begin position="5"/>
        <end position="157"/>
    </location>
</feature>
<comment type="caution">
    <text evidence="5">The sequence shown here is derived from an EMBL/GenBank/DDBJ whole genome shotgun (WGS) entry which is preliminary data.</text>
</comment>
<dbReference type="CDD" id="cd04301">
    <property type="entry name" value="NAT_SF"/>
    <property type="match status" value="1"/>
</dbReference>
<dbReference type="FunFam" id="3.40.630.30:FF:000064">
    <property type="entry name" value="GNAT family acetyltransferase"/>
    <property type="match status" value="1"/>
</dbReference>
<dbReference type="PROSITE" id="PS51186">
    <property type="entry name" value="GNAT"/>
    <property type="match status" value="1"/>
</dbReference>
<reference evidence="5 6" key="1">
    <citation type="submission" date="2019-08" db="EMBL/GenBank/DDBJ databases">
        <title>Genome of Luteibaculum oceani JCM 18817.</title>
        <authorList>
            <person name="Bowman J.P."/>
        </authorList>
    </citation>
    <scope>NUCLEOTIDE SEQUENCE [LARGE SCALE GENOMIC DNA]</scope>
    <source>
        <strain evidence="5 6">JCM 18817</strain>
    </source>
</reference>